<evidence type="ECO:0000256" key="1">
    <source>
        <dbReference type="ARBA" id="ARBA00004651"/>
    </source>
</evidence>
<evidence type="ECO:0000256" key="2">
    <source>
        <dbReference type="ARBA" id="ARBA00022475"/>
    </source>
</evidence>
<evidence type="ECO:0000256" key="7">
    <source>
        <dbReference type="SAM" id="Phobius"/>
    </source>
</evidence>
<evidence type="ECO:0000313" key="9">
    <source>
        <dbReference type="Proteomes" id="UP000008631"/>
    </source>
</evidence>
<feature type="transmembrane region" description="Helical" evidence="7">
    <location>
        <begin position="200"/>
        <end position="220"/>
    </location>
</feature>
<dbReference type="InterPro" id="IPR050833">
    <property type="entry name" value="Poly_Biosynth_Transport"/>
</dbReference>
<organism evidence="8 9">
    <name type="scientific">Isosphaera pallida (strain ATCC 43644 / DSM 9630 / IS1B)</name>
    <dbReference type="NCBI Taxonomy" id="575540"/>
    <lineage>
        <taxon>Bacteria</taxon>
        <taxon>Pseudomonadati</taxon>
        <taxon>Planctomycetota</taxon>
        <taxon>Planctomycetia</taxon>
        <taxon>Isosphaerales</taxon>
        <taxon>Isosphaeraceae</taxon>
        <taxon>Isosphaera</taxon>
    </lineage>
</organism>
<dbReference type="InParanoid" id="E8R4R0"/>
<dbReference type="Pfam" id="PF01943">
    <property type="entry name" value="Polysacc_synt"/>
    <property type="match status" value="1"/>
</dbReference>
<dbReference type="RefSeq" id="WP_013562940.1">
    <property type="nucleotide sequence ID" value="NC_014962.1"/>
</dbReference>
<keyword evidence="5 7" id="KW-0472">Membrane</keyword>
<feature type="transmembrane region" description="Helical" evidence="7">
    <location>
        <begin position="87"/>
        <end position="109"/>
    </location>
</feature>
<dbReference type="HOGENOM" id="CLU_468319_0_0_0"/>
<dbReference type="InterPro" id="IPR002797">
    <property type="entry name" value="Polysacc_synth"/>
</dbReference>
<evidence type="ECO:0000313" key="8">
    <source>
        <dbReference type="EMBL" id="ADV60651.1"/>
    </source>
</evidence>
<accession>E8R4R0</accession>
<dbReference type="STRING" id="575540.Isop_0054"/>
<comment type="subcellular location">
    <subcellularLocation>
        <location evidence="1">Cell membrane</location>
        <topology evidence="1">Multi-pass membrane protein</topology>
    </subcellularLocation>
</comment>
<keyword evidence="9" id="KW-1185">Reference proteome</keyword>
<gene>
    <name evidence="8" type="ordered locus">Isop_0054</name>
</gene>
<keyword evidence="4 7" id="KW-1133">Transmembrane helix</keyword>
<dbReference type="eggNOG" id="COG2244">
    <property type="taxonomic scope" value="Bacteria"/>
</dbReference>
<feature type="transmembrane region" description="Helical" evidence="7">
    <location>
        <begin position="393"/>
        <end position="411"/>
    </location>
</feature>
<keyword evidence="2" id="KW-1003">Cell membrane</keyword>
<evidence type="ECO:0000256" key="4">
    <source>
        <dbReference type="ARBA" id="ARBA00022989"/>
    </source>
</evidence>
<dbReference type="GO" id="GO:0005886">
    <property type="term" value="C:plasma membrane"/>
    <property type="evidence" value="ECO:0007669"/>
    <property type="project" value="UniProtKB-SubCell"/>
</dbReference>
<feature type="transmembrane region" description="Helical" evidence="7">
    <location>
        <begin position="130"/>
        <end position="155"/>
    </location>
</feature>
<feature type="transmembrane region" description="Helical" evidence="7">
    <location>
        <begin position="520"/>
        <end position="541"/>
    </location>
</feature>
<reference key="1">
    <citation type="submission" date="2010-11" db="EMBL/GenBank/DDBJ databases">
        <title>The complete sequence of chromosome of Isophaera pallida ATCC 43644.</title>
        <authorList>
            <consortium name="US DOE Joint Genome Institute (JGI-PGF)"/>
            <person name="Lucas S."/>
            <person name="Copeland A."/>
            <person name="Lapidus A."/>
            <person name="Bruce D."/>
            <person name="Goodwin L."/>
            <person name="Pitluck S."/>
            <person name="Kyrpides N."/>
            <person name="Mavromatis K."/>
            <person name="Pagani I."/>
            <person name="Ivanova N."/>
            <person name="Saunders E."/>
            <person name="Brettin T."/>
            <person name="Detter J.C."/>
            <person name="Han C."/>
            <person name="Tapia R."/>
            <person name="Land M."/>
            <person name="Hauser L."/>
            <person name="Markowitz V."/>
            <person name="Cheng J.-F."/>
            <person name="Hugenholtz P."/>
            <person name="Woyke T."/>
            <person name="Wu D."/>
            <person name="Eisen J.A."/>
        </authorList>
    </citation>
    <scope>NUCLEOTIDE SEQUENCE</scope>
    <source>
        <strain>ATCC 43644</strain>
    </source>
</reference>
<sequence length="582" mass="62754">MGEVAEADAELVSSSASLAATNRDGSQTSPTWKGQPGAGVAAALPSVLGRLASGTFWVALRIPINAAIGFLTIPLIVGAIGEELNGAYQFAWGFGFFQVLLEFGMSSALSRRISEAWTQRDHEAVDRTVVCGLLFYAVMTLVQCLALLAVLHLALPLTDYQGEARELIVKLLWLQIVTAPCYGLGMILASLLQAARRYEVLPLLDLIISVLRFGIMVVALRAGVPFFTIMVMVISLQIVLYFGPGFWVLFQNVGYRPTLRRPRREDVSSLVKFSAYVFILNLSMILADKVDTTVLGFALADPGPPTTVYQAVSKPFLSLRQMAWMLTGLLVPAVASLAAARDDHGLDRVKYDATRALLGVLLPPVLLAGLLAGPFLVVWMGESYRQHAGLMQLFLIAAAPLAISGLVQTAIGMGEIKFIAWTALIGAVINLPLSFVLTWVWNDVSGVIWGTVLTTLFSNLIAPGWYLWRRLEIDAGEFARRALSAPLAGVAALLVATLVLPCWVPLEPDQVGWAERVARLLLHIGVGLIAYAAGHLLTPWGRSDLRLLRDRLSARSASKQLAPADSHGSQPAATLASPSNVD</sequence>
<feature type="transmembrane region" description="Helical" evidence="7">
    <location>
        <begin position="226"/>
        <end position="250"/>
    </location>
</feature>
<protein>
    <submittedName>
        <fullName evidence="8">Multi antimicrobial extrusion protein MatE</fullName>
    </submittedName>
</protein>
<feature type="transmembrane region" description="Helical" evidence="7">
    <location>
        <begin position="58"/>
        <end position="81"/>
    </location>
</feature>
<evidence type="ECO:0000256" key="6">
    <source>
        <dbReference type="SAM" id="MobiDB-lite"/>
    </source>
</evidence>
<dbReference type="PANTHER" id="PTHR30250:SF26">
    <property type="entry name" value="PSMA PROTEIN"/>
    <property type="match status" value="1"/>
</dbReference>
<feature type="transmembrane region" description="Helical" evidence="7">
    <location>
        <begin position="167"/>
        <end position="188"/>
    </location>
</feature>
<feature type="transmembrane region" description="Helical" evidence="7">
    <location>
        <begin position="322"/>
        <end position="340"/>
    </location>
</feature>
<dbReference type="KEGG" id="ipa:Isop_0054"/>
<evidence type="ECO:0000256" key="5">
    <source>
        <dbReference type="ARBA" id="ARBA00023136"/>
    </source>
</evidence>
<feature type="transmembrane region" description="Helical" evidence="7">
    <location>
        <begin position="418"/>
        <end position="441"/>
    </location>
</feature>
<reference evidence="8 9" key="2">
    <citation type="journal article" date="2011" name="Stand. Genomic Sci.">
        <title>Complete genome sequence of Isosphaera pallida type strain (IS1B).</title>
        <authorList>
            <consortium name="US DOE Joint Genome Institute (JGI-PGF)"/>
            <person name="Goker M."/>
            <person name="Cleland D."/>
            <person name="Saunders E."/>
            <person name="Lapidus A."/>
            <person name="Nolan M."/>
            <person name="Lucas S."/>
            <person name="Hammon N."/>
            <person name="Deshpande S."/>
            <person name="Cheng J.F."/>
            <person name="Tapia R."/>
            <person name="Han C."/>
            <person name="Goodwin L."/>
            <person name="Pitluck S."/>
            <person name="Liolios K."/>
            <person name="Pagani I."/>
            <person name="Ivanova N."/>
            <person name="Mavromatis K."/>
            <person name="Pati A."/>
            <person name="Chen A."/>
            <person name="Palaniappan K."/>
            <person name="Land M."/>
            <person name="Hauser L."/>
            <person name="Chang Y.J."/>
            <person name="Jeffries C.D."/>
            <person name="Detter J.C."/>
            <person name="Beck B."/>
            <person name="Woyke T."/>
            <person name="Bristow J."/>
            <person name="Eisen J.A."/>
            <person name="Markowitz V."/>
            <person name="Hugenholtz P."/>
            <person name="Kyrpides N.C."/>
            <person name="Klenk H.P."/>
        </authorList>
    </citation>
    <scope>NUCLEOTIDE SEQUENCE [LARGE SCALE GENOMIC DNA]</scope>
    <source>
        <strain evidence="9">ATCC 43644 / DSM 9630 / IS1B</strain>
    </source>
</reference>
<feature type="transmembrane region" description="Helical" evidence="7">
    <location>
        <begin position="360"/>
        <end position="381"/>
    </location>
</feature>
<proteinExistence type="predicted"/>
<feature type="region of interest" description="Disordered" evidence="6">
    <location>
        <begin position="558"/>
        <end position="582"/>
    </location>
</feature>
<dbReference type="PANTHER" id="PTHR30250">
    <property type="entry name" value="PST FAMILY PREDICTED COLANIC ACID TRANSPORTER"/>
    <property type="match status" value="1"/>
</dbReference>
<dbReference type="Proteomes" id="UP000008631">
    <property type="component" value="Chromosome"/>
</dbReference>
<evidence type="ECO:0000256" key="3">
    <source>
        <dbReference type="ARBA" id="ARBA00022692"/>
    </source>
</evidence>
<name>E8R4R0_ISOPI</name>
<feature type="transmembrane region" description="Helical" evidence="7">
    <location>
        <begin position="270"/>
        <end position="287"/>
    </location>
</feature>
<keyword evidence="3 7" id="KW-0812">Transmembrane</keyword>
<feature type="transmembrane region" description="Helical" evidence="7">
    <location>
        <begin position="480"/>
        <end position="500"/>
    </location>
</feature>
<feature type="compositionally biased region" description="Polar residues" evidence="6">
    <location>
        <begin position="567"/>
        <end position="582"/>
    </location>
</feature>
<dbReference type="AlphaFoldDB" id="E8R4R0"/>
<feature type="transmembrane region" description="Helical" evidence="7">
    <location>
        <begin position="447"/>
        <end position="468"/>
    </location>
</feature>
<dbReference type="EMBL" id="CP002353">
    <property type="protein sequence ID" value="ADV60651.1"/>
    <property type="molecule type" value="Genomic_DNA"/>
</dbReference>